<organism evidence="3 4">
    <name type="scientific">Hephaestia caeni</name>
    <dbReference type="NCBI Taxonomy" id="645617"/>
    <lineage>
        <taxon>Bacteria</taxon>
        <taxon>Pseudomonadati</taxon>
        <taxon>Pseudomonadota</taxon>
        <taxon>Alphaproteobacteria</taxon>
        <taxon>Sphingomonadales</taxon>
        <taxon>Sphingomonadaceae</taxon>
        <taxon>Hephaestia</taxon>
    </lineage>
</organism>
<feature type="chain" id="PRO_5017412918" evidence="2">
    <location>
        <begin position="21"/>
        <end position="103"/>
    </location>
</feature>
<evidence type="ECO:0000313" key="3">
    <source>
        <dbReference type="EMBL" id="RIA43833.1"/>
    </source>
</evidence>
<evidence type="ECO:0000313" key="4">
    <source>
        <dbReference type="Proteomes" id="UP000266568"/>
    </source>
</evidence>
<feature type="compositionally biased region" description="Low complexity" evidence="1">
    <location>
        <begin position="40"/>
        <end position="56"/>
    </location>
</feature>
<feature type="compositionally biased region" description="Polar residues" evidence="1">
    <location>
        <begin position="25"/>
        <end position="39"/>
    </location>
</feature>
<dbReference type="Proteomes" id="UP000266568">
    <property type="component" value="Unassembled WGS sequence"/>
</dbReference>
<keyword evidence="4" id="KW-1185">Reference proteome</keyword>
<feature type="compositionally biased region" description="Pro residues" evidence="1">
    <location>
        <begin position="80"/>
        <end position="103"/>
    </location>
</feature>
<gene>
    <name evidence="3" type="ORF">DFR49_2062</name>
</gene>
<name>A0A397P6D3_9SPHN</name>
<sequence length="103" mass="10620">MRIATIMSIAVLGLSGAAIAQVTSTPDQDIPAPTQNDMANNMVTPNDTMTNDMMDNGADDMDSAMPDTVPPTAPDTLDPTMPPTTAPVPDGAPIPPDDTNPTI</sequence>
<dbReference type="EMBL" id="QXDC01000003">
    <property type="protein sequence ID" value="RIA43833.1"/>
    <property type="molecule type" value="Genomic_DNA"/>
</dbReference>
<dbReference type="RefSeq" id="WP_170150994.1">
    <property type="nucleotide sequence ID" value="NZ_QXDC01000003.1"/>
</dbReference>
<feature type="region of interest" description="Disordered" evidence="1">
    <location>
        <begin position="25"/>
        <end position="103"/>
    </location>
</feature>
<evidence type="ECO:0000256" key="1">
    <source>
        <dbReference type="SAM" id="MobiDB-lite"/>
    </source>
</evidence>
<protein>
    <submittedName>
        <fullName evidence="3">Uncharacterized protein</fullName>
    </submittedName>
</protein>
<proteinExistence type="predicted"/>
<accession>A0A397P6D3</accession>
<comment type="caution">
    <text evidence="3">The sequence shown here is derived from an EMBL/GenBank/DDBJ whole genome shotgun (WGS) entry which is preliminary data.</text>
</comment>
<keyword evidence="2" id="KW-0732">Signal</keyword>
<evidence type="ECO:0000256" key="2">
    <source>
        <dbReference type="SAM" id="SignalP"/>
    </source>
</evidence>
<feature type="signal peptide" evidence="2">
    <location>
        <begin position="1"/>
        <end position="20"/>
    </location>
</feature>
<dbReference type="AlphaFoldDB" id="A0A397P6D3"/>
<reference evidence="3 4" key="1">
    <citation type="submission" date="2018-08" db="EMBL/GenBank/DDBJ databases">
        <title>Genomic Encyclopedia of Type Strains, Phase IV (KMG-IV): sequencing the most valuable type-strain genomes for metagenomic binning, comparative biology and taxonomic classification.</title>
        <authorList>
            <person name="Goeker M."/>
        </authorList>
    </citation>
    <scope>NUCLEOTIDE SEQUENCE [LARGE SCALE GENOMIC DNA]</scope>
    <source>
        <strain evidence="3 4">DSM 25527</strain>
    </source>
</reference>